<dbReference type="CDD" id="cd08604">
    <property type="entry name" value="GDPD_SHV3_repeat_2"/>
    <property type="match status" value="1"/>
</dbReference>
<dbReference type="AlphaFoldDB" id="A0A6I9RMM7"/>
<evidence type="ECO:0000256" key="7">
    <source>
        <dbReference type="ARBA" id="ARBA00047512"/>
    </source>
</evidence>
<dbReference type="RefSeq" id="XP_010928867.1">
    <property type="nucleotide sequence ID" value="XM_010930565.3"/>
</dbReference>
<evidence type="ECO:0000256" key="4">
    <source>
        <dbReference type="ARBA" id="ARBA00022798"/>
    </source>
</evidence>
<dbReference type="FunFam" id="3.20.20.190:FF:000013">
    <property type="entry name" value="Glycerophosphodiester phosphodiesterase GDPDL3"/>
    <property type="match status" value="1"/>
</dbReference>
<dbReference type="PROSITE" id="PS51704">
    <property type="entry name" value="GP_PDE"/>
    <property type="match status" value="2"/>
</dbReference>
<dbReference type="InterPro" id="IPR030395">
    <property type="entry name" value="GP_PDE_dom"/>
</dbReference>
<evidence type="ECO:0000256" key="5">
    <source>
        <dbReference type="ARBA" id="ARBA00022801"/>
    </source>
</evidence>
<name>A0A6I9RMM7_ELAGV</name>
<dbReference type="OrthoDB" id="1058301at2759"/>
<dbReference type="GO" id="GO:0008889">
    <property type="term" value="F:glycerophosphodiester phosphodiesterase activity"/>
    <property type="evidence" value="ECO:0007669"/>
    <property type="project" value="UniProtKB-EC"/>
</dbReference>
<keyword evidence="5" id="KW-0378">Hydrolase</keyword>
<gene>
    <name evidence="12" type="primary">LOC105050513</name>
</gene>
<keyword evidence="3 9" id="KW-0732">Signal</keyword>
<feature type="domain" description="GP-PDE" evidence="10">
    <location>
        <begin position="50"/>
        <end position="350"/>
    </location>
</feature>
<proteinExistence type="inferred from homology"/>
<keyword evidence="6" id="KW-0325">Glycoprotein</keyword>
<dbReference type="GeneID" id="105050513"/>
<organism evidence="11 12">
    <name type="scientific">Elaeis guineensis var. tenera</name>
    <name type="common">Oil palm</name>
    <dbReference type="NCBI Taxonomy" id="51953"/>
    <lineage>
        <taxon>Eukaryota</taxon>
        <taxon>Viridiplantae</taxon>
        <taxon>Streptophyta</taxon>
        <taxon>Embryophyta</taxon>
        <taxon>Tracheophyta</taxon>
        <taxon>Spermatophyta</taxon>
        <taxon>Magnoliopsida</taxon>
        <taxon>Liliopsida</taxon>
        <taxon>Arecaceae</taxon>
        <taxon>Arecoideae</taxon>
        <taxon>Cocoseae</taxon>
        <taxon>Elaeidinae</taxon>
        <taxon>Elaeis</taxon>
    </lineage>
</organism>
<comment type="catalytic activity">
    <reaction evidence="7">
        <text>a sn-glycero-3-phosphodiester + H2O = an alcohol + sn-glycerol 3-phosphate + H(+)</text>
        <dbReference type="Rhea" id="RHEA:12969"/>
        <dbReference type="ChEBI" id="CHEBI:15377"/>
        <dbReference type="ChEBI" id="CHEBI:15378"/>
        <dbReference type="ChEBI" id="CHEBI:30879"/>
        <dbReference type="ChEBI" id="CHEBI:57597"/>
        <dbReference type="ChEBI" id="CHEBI:83408"/>
        <dbReference type="EC" id="3.1.4.46"/>
    </reaction>
</comment>
<dbReference type="PANTHER" id="PTHR43620:SF7">
    <property type="entry name" value="GLYCEROPHOSPHODIESTER PHOSPHODIESTERASE GDPD5-RELATED"/>
    <property type="match status" value="1"/>
</dbReference>
<keyword evidence="11" id="KW-1185">Reference proteome</keyword>
<evidence type="ECO:0000256" key="8">
    <source>
        <dbReference type="SAM" id="MobiDB-lite"/>
    </source>
</evidence>
<dbReference type="Gene3D" id="3.20.20.190">
    <property type="entry name" value="Phosphatidylinositol (PI) phosphodiesterase"/>
    <property type="match status" value="2"/>
</dbReference>
<comment type="similarity">
    <text evidence="1">Belongs to the glycerophosphoryl diester phosphodiesterase family.</text>
</comment>
<dbReference type="EC" id="3.1.4.46" evidence="2"/>
<dbReference type="InParanoid" id="A0A6I9RMM7"/>
<dbReference type="FunCoup" id="A0A6I9RMM7">
    <property type="interactions" value="1443"/>
</dbReference>
<dbReference type="PANTHER" id="PTHR43620">
    <property type="entry name" value="GLYCEROPHOSPHORYL DIESTER PHOSPHODIESTERASE"/>
    <property type="match status" value="1"/>
</dbReference>
<dbReference type="GO" id="GO:0006071">
    <property type="term" value="P:glycerol metabolic process"/>
    <property type="evidence" value="ECO:0007669"/>
    <property type="project" value="UniProtKB-KW"/>
</dbReference>
<evidence type="ECO:0000256" key="2">
    <source>
        <dbReference type="ARBA" id="ARBA00012247"/>
    </source>
</evidence>
<feature type="domain" description="GP-PDE" evidence="10">
    <location>
        <begin position="366"/>
        <end position="667"/>
    </location>
</feature>
<evidence type="ECO:0000313" key="12">
    <source>
        <dbReference type="RefSeq" id="XP_010928867.1"/>
    </source>
</evidence>
<dbReference type="FunFam" id="3.20.20.190:FF:000011">
    <property type="entry name" value="Glycerophosphodiester phosphodiesterase GDPDL3"/>
    <property type="match status" value="1"/>
</dbReference>
<evidence type="ECO:0000256" key="6">
    <source>
        <dbReference type="ARBA" id="ARBA00023180"/>
    </source>
</evidence>
<feature type="region of interest" description="Disordered" evidence="8">
    <location>
        <begin position="720"/>
        <end position="746"/>
    </location>
</feature>
<dbReference type="KEGG" id="egu:105050513"/>
<evidence type="ECO:0000256" key="9">
    <source>
        <dbReference type="SAM" id="SignalP"/>
    </source>
</evidence>
<dbReference type="Proteomes" id="UP000504607">
    <property type="component" value="Chromosome 8"/>
</dbReference>
<dbReference type="InterPro" id="IPR017946">
    <property type="entry name" value="PLC-like_Pdiesterase_TIM-brl"/>
</dbReference>
<dbReference type="GO" id="GO:0006629">
    <property type="term" value="P:lipid metabolic process"/>
    <property type="evidence" value="ECO:0007669"/>
    <property type="project" value="InterPro"/>
</dbReference>
<evidence type="ECO:0000313" key="11">
    <source>
        <dbReference type="Proteomes" id="UP000504607"/>
    </source>
</evidence>
<dbReference type="Pfam" id="PF03009">
    <property type="entry name" value="GDPD"/>
    <property type="match status" value="1"/>
</dbReference>
<keyword evidence="4" id="KW-0319">Glycerol metabolism</keyword>
<feature type="chain" id="PRO_5026722456" description="glycerophosphodiester phosphodiesterase" evidence="9">
    <location>
        <begin position="36"/>
        <end position="767"/>
    </location>
</feature>
<evidence type="ECO:0000256" key="1">
    <source>
        <dbReference type="ARBA" id="ARBA00007277"/>
    </source>
</evidence>
<accession>A0A6I9RMM7</accession>
<dbReference type="SUPFAM" id="SSF51695">
    <property type="entry name" value="PLC-like phosphodiesterases"/>
    <property type="match status" value="2"/>
</dbReference>
<feature type="compositionally biased region" description="Low complexity" evidence="8">
    <location>
        <begin position="734"/>
        <end position="746"/>
    </location>
</feature>
<feature type="signal peptide" evidence="9">
    <location>
        <begin position="1"/>
        <end position="35"/>
    </location>
</feature>
<protein>
    <recommendedName>
        <fullName evidence="2">glycerophosphodiester phosphodiesterase</fullName>
        <ecNumber evidence="2">3.1.4.46</ecNumber>
    </recommendedName>
</protein>
<evidence type="ECO:0000256" key="3">
    <source>
        <dbReference type="ARBA" id="ARBA00022729"/>
    </source>
</evidence>
<evidence type="ECO:0000259" key="10">
    <source>
        <dbReference type="PROSITE" id="PS51704"/>
    </source>
</evidence>
<sequence>MCGSRFGGELFSSSCCVAAFLLLLFALDQPGVVTAQTPKSPWQTLTGNAPVVIAKGGFSGVFPDSSDAAYKLTYIAGSSDTISWCDVRLTKDGVGICLPELTINNGTNIQVVYPQGEKNYLVNGVPTSGWFSVDYSIKDLSLVSLLQDVFSRTDKFDASLFPILAVEDVQKQVTPPALWLNIQHDMFYRQHNLSMRSYLLSLSKRVILSYVSSPEVIFLRSIAGTFRRTKTKFIFRFLDEATIEPSTNQTYGSLLKNLTFIKTFASGILVPKQYIWPVTSDLYLQPHTSIVLDAHKEGLEVYASGFANDALFSYNYSYDPLAEYLSFIDNGMFSVDGVLTDFPITASEAIGCFSHTEANSSEHGKPVVFSHNGASGMYPDCTDLAYQQAVKDGADFIDCPVQVTQDGTLICMSSINLIDVTTVTGSPFSSHSSVIPEIQDGPGIFTFNLTWEDISKNLKPTISSPEIKYRLYRNPRYKNAGNFMRLSDFLDFAKDKALSGVLISIENAAFLAEKLGYSVTDGVIKALKDSGYNNQTVQEVMIQSSYSSVLVKFKQQTKYKLLYVVDESIRDAAPSSIVDIKQFAHSVAVSKQSIFPESQQFVVGQTELVKNLKSAGLNVHVYLLMNEFVSQPWDFFSDPIVEINQYVQGAGADGIITDFPGTATAYRRNACSKLGDKAPNYMLPVQVGGLLELMVPDALPPALSPMPVLEVSDVVEPPLMPASLRPSTHGEENAGPPASQPSGGPPRSIVASVVVSLAMLCGSLVLI</sequence>
<reference evidence="12" key="1">
    <citation type="submission" date="2025-08" db="UniProtKB">
        <authorList>
            <consortium name="RefSeq"/>
        </authorList>
    </citation>
    <scope>IDENTIFICATION</scope>
</reference>
<dbReference type="CDD" id="cd08603">
    <property type="entry name" value="GDPD_SHV3_repeat_1"/>
    <property type="match status" value="1"/>
</dbReference>